<accession>A0A645E5G9</accession>
<name>A0A645E5G9_9ZZZZ</name>
<dbReference type="AlphaFoldDB" id="A0A645E5G9"/>
<sequence length="114" mass="12931">MHERFNAPDFAIGFATGIFIGLEFLIVFYMVRYRAALQDDAKLKAMYIKENDERKQYIMTKIGSAGLNLVVGGLMLGALFSCFINMTVFVTLLCTLFATFLIKGALKLYYFRSV</sequence>
<keyword evidence="1" id="KW-1133">Transmembrane helix</keyword>
<feature type="transmembrane region" description="Helical" evidence="1">
    <location>
        <begin position="58"/>
        <end position="80"/>
    </location>
</feature>
<feature type="transmembrane region" description="Helical" evidence="1">
    <location>
        <begin position="12"/>
        <end position="37"/>
    </location>
</feature>
<dbReference type="EMBL" id="VSSQ01043160">
    <property type="protein sequence ID" value="MPM96821.1"/>
    <property type="molecule type" value="Genomic_DNA"/>
</dbReference>
<evidence type="ECO:0000256" key="1">
    <source>
        <dbReference type="SAM" id="Phobius"/>
    </source>
</evidence>
<evidence type="ECO:0000313" key="2">
    <source>
        <dbReference type="EMBL" id="MPM96821.1"/>
    </source>
</evidence>
<organism evidence="2">
    <name type="scientific">bioreactor metagenome</name>
    <dbReference type="NCBI Taxonomy" id="1076179"/>
    <lineage>
        <taxon>unclassified sequences</taxon>
        <taxon>metagenomes</taxon>
        <taxon>ecological metagenomes</taxon>
    </lineage>
</organism>
<feature type="transmembrane region" description="Helical" evidence="1">
    <location>
        <begin position="86"/>
        <end position="106"/>
    </location>
</feature>
<comment type="caution">
    <text evidence="2">The sequence shown here is derived from an EMBL/GenBank/DDBJ whole genome shotgun (WGS) entry which is preliminary data.</text>
</comment>
<reference evidence="2" key="1">
    <citation type="submission" date="2019-08" db="EMBL/GenBank/DDBJ databases">
        <authorList>
            <person name="Kucharzyk K."/>
            <person name="Murdoch R.W."/>
            <person name="Higgins S."/>
            <person name="Loffler F."/>
        </authorList>
    </citation>
    <scope>NUCLEOTIDE SEQUENCE</scope>
</reference>
<proteinExistence type="predicted"/>
<gene>
    <name evidence="2" type="ORF">SDC9_143986</name>
</gene>
<protein>
    <submittedName>
        <fullName evidence="2">Uncharacterized protein</fullName>
    </submittedName>
</protein>
<keyword evidence="1" id="KW-0812">Transmembrane</keyword>
<keyword evidence="1" id="KW-0472">Membrane</keyword>